<evidence type="ECO:0008006" key="2">
    <source>
        <dbReference type="Google" id="ProtNLM"/>
    </source>
</evidence>
<dbReference type="AlphaFoldDB" id="A0A645B8X3"/>
<gene>
    <name evidence="1" type="ORF">SDC9_108358</name>
</gene>
<reference evidence="1" key="1">
    <citation type="submission" date="2019-08" db="EMBL/GenBank/DDBJ databases">
        <authorList>
            <person name="Kucharzyk K."/>
            <person name="Murdoch R.W."/>
            <person name="Higgins S."/>
            <person name="Loffler F."/>
        </authorList>
    </citation>
    <scope>NUCLEOTIDE SEQUENCE</scope>
</reference>
<accession>A0A645B8X3</accession>
<dbReference type="InterPro" id="IPR006230">
    <property type="entry name" value="MutL"/>
</dbReference>
<organism evidence="1">
    <name type="scientific">bioreactor metagenome</name>
    <dbReference type="NCBI Taxonomy" id="1076179"/>
    <lineage>
        <taxon>unclassified sequences</taxon>
        <taxon>metagenomes</taxon>
        <taxon>ecological metagenomes</taxon>
    </lineage>
</organism>
<dbReference type="EMBL" id="VSSQ01018374">
    <property type="protein sequence ID" value="MPM61498.1"/>
    <property type="molecule type" value="Genomic_DNA"/>
</dbReference>
<dbReference type="NCBIfam" id="TIGR01319">
    <property type="entry name" value="glmL_fam"/>
    <property type="match status" value="1"/>
</dbReference>
<sequence>MFADVLIAEIGSTTTLVSAFSLGDSPRLLGQGQAATSVLEGDVRVGLNQAIDALKENLGVRELSYGELLASSSAAGGLKMCVHGLVYDMTVNAARAAALGAGAIVRQTTAGRLTEADLDEQRAIKPNLILLAGGTDGGERETALYNARRIAQEGTGAPVLYAGNAQNQGAIRAIFEQANIPVYIAENVYPRLDVLNIEPVRKVIHAAFERHIVTAPGMEHIRDLVTGAILPTPGAVMEAAMLLYEEIGDLCVLDIGGATTDVHSVTQGSDEIAQMLTAPEPFNKRTVEGDLGLFVNAHHLVEQLGETKLSRELGLDVSAVMQDYRAIPISQEQFLLTSRLCVEAGVTAINRHAGKLRHYFTPQGRATAAEGKDLTQVKTLIGTGGALTRLPMRERILRQLADCNANGTMLYPKPGSMRLAFDESYTMASLGVLAKTNPQAAKELLVASLRFV</sequence>
<dbReference type="Pfam" id="PF13941">
    <property type="entry name" value="MutL"/>
    <property type="match status" value="1"/>
</dbReference>
<comment type="caution">
    <text evidence="1">The sequence shown here is derived from an EMBL/GenBank/DDBJ whole genome shotgun (WGS) entry which is preliminary data.</text>
</comment>
<evidence type="ECO:0000313" key="1">
    <source>
        <dbReference type="EMBL" id="MPM61498.1"/>
    </source>
</evidence>
<dbReference type="PIRSF" id="PIRSF004729">
    <property type="entry name" value="MutL"/>
    <property type="match status" value="1"/>
</dbReference>
<proteinExistence type="predicted"/>
<name>A0A645B8X3_9ZZZZ</name>
<dbReference type="NCBIfam" id="NF040744">
    <property type="entry name" value="ornith_Or-4"/>
    <property type="match status" value="1"/>
</dbReference>
<protein>
    <recommendedName>
        <fullName evidence="2">DNA mismatch repair protein MutL</fullName>
    </recommendedName>
</protein>